<proteinExistence type="predicted"/>
<protein>
    <submittedName>
        <fullName evidence="1">Uncharacterized protein</fullName>
    </submittedName>
</protein>
<dbReference type="EMBL" id="JAGIZA010000014">
    <property type="protein sequence ID" value="MBP0495043.1"/>
    <property type="molecule type" value="Genomic_DNA"/>
</dbReference>
<accession>A0A940S9A1</accession>
<keyword evidence="2" id="KW-1185">Reference proteome</keyword>
<reference evidence="1" key="1">
    <citation type="submission" date="2021-03" db="EMBL/GenBank/DDBJ databases">
        <authorList>
            <person name="So Y."/>
        </authorList>
    </citation>
    <scope>NUCLEOTIDE SEQUENCE</scope>
    <source>
        <strain evidence="1">SG15</strain>
    </source>
</reference>
<dbReference type="Proteomes" id="UP000677537">
    <property type="component" value="Unassembled WGS sequence"/>
</dbReference>
<dbReference type="AlphaFoldDB" id="A0A940S9A1"/>
<sequence>MASDAGLLNGPKFRVLGGEFPQPLVDAAMRSTGITDPAELVTYALAKVVLEDDDFGERLLARKGSVPRGLLGSD</sequence>
<evidence type="ECO:0000313" key="2">
    <source>
        <dbReference type="Proteomes" id="UP000677537"/>
    </source>
</evidence>
<gene>
    <name evidence="1" type="ORF">J5Y10_19830</name>
</gene>
<evidence type="ECO:0000313" key="1">
    <source>
        <dbReference type="EMBL" id="MBP0495043.1"/>
    </source>
</evidence>
<organism evidence="1 2">
    <name type="scientific">Roseomonas indoligenes</name>
    <dbReference type="NCBI Taxonomy" id="2820811"/>
    <lineage>
        <taxon>Bacteria</taxon>
        <taxon>Pseudomonadati</taxon>
        <taxon>Pseudomonadota</taxon>
        <taxon>Alphaproteobacteria</taxon>
        <taxon>Acetobacterales</taxon>
        <taxon>Roseomonadaceae</taxon>
        <taxon>Roseomonas</taxon>
    </lineage>
</organism>
<comment type="caution">
    <text evidence="1">The sequence shown here is derived from an EMBL/GenBank/DDBJ whole genome shotgun (WGS) entry which is preliminary data.</text>
</comment>
<name>A0A940S9A1_9PROT</name>